<dbReference type="AlphaFoldDB" id="A0A1F7X8Z1"/>
<gene>
    <name evidence="1" type="ORF">A2Z22_00475</name>
</gene>
<dbReference type="Proteomes" id="UP000177053">
    <property type="component" value="Unassembled WGS sequence"/>
</dbReference>
<name>A0A1F7X8Z1_9BACT</name>
<accession>A0A1F7X8Z1</accession>
<sequence>MSKAEENREMKVIRPFSFDIFNTTTKRHDPRYKGVVAAYVSTGELNKADPESMICIEPQNITLDTRDQKGRLEKIPWGFGVGIPVNGGVKWIELGRIYEVKASQILDPSILDG</sequence>
<comment type="caution">
    <text evidence="1">The sequence shown here is derived from an EMBL/GenBank/DDBJ whole genome shotgun (WGS) entry which is preliminary data.</text>
</comment>
<organism evidence="1 2">
    <name type="scientific">Candidatus Woesebacteria bacterium RBG_16_34_12</name>
    <dbReference type="NCBI Taxonomy" id="1802480"/>
    <lineage>
        <taxon>Bacteria</taxon>
        <taxon>Candidatus Woeseibacteriota</taxon>
    </lineage>
</organism>
<reference evidence="1 2" key="1">
    <citation type="journal article" date="2016" name="Nat. Commun.">
        <title>Thousands of microbial genomes shed light on interconnected biogeochemical processes in an aquifer system.</title>
        <authorList>
            <person name="Anantharaman K."/>
            <person name="Brown C.T."/>
            <person name="Hug L.A."/>
            <person name="Sharon I."/>
            <person name="Castelle C.J."/>
            <person name="Probst A.J."/>
            <person name="Thomas B.C."/>
            <person name="Singh A."/>
            <person name="Wilkins M.J."/>
            <person name="Karaoz U."/>
            <person name="Brodie E.L."/>
            <person name="Williams K.H."/>
            <person name="Hubbard S.S."/>
            <person name="Banfield J.F."/>
        </authorList>
    </citation>
    <scope>NUCLEOTIDE SEQUENCE [LARGE SCALE GENOMIC DNA]</scope>
</reference>
<dbReference type="EMBL" id="MGFS01000016">
    <property type="protein sequence ID" value="OGM11510.1"/>
    <property type="molecule type" value="Genomic_DNA"/>
</dbReference>
<proteinExistence type="predicted"/>
<evidence type="ECO:0000313" key="2">
    <source>
        <dbReference type="Proteomes" id="UP000177053"/>
    </source>
</evidence>
<protein>
    <submittedName>
        <fullName evidence="1">Uncharacterized protein</fullName>
    </submittedName>
</protein>
<evidence type="ECO:0000313" key="1">
    <source>
        <dbReference type="EMBL" id="OGM11510.1"/>
    </source>
</evidence>